<sequence length="451" mass="49541">MFSLYHFTTAVVTTNPGFVWRSKDCNDVLTCEGGGKITKATSPCAANTKCHGVGDNNMKCVCLPGFFGNPQSKEGCQPGIDFPGKICYNYIDQKSGKNKTECVCKEGYVSDCKDCLDVDECSEGIHNCDLSREKCVNAAGSYKCDCLDGFVKKGYKCKADKTRKCPDAQDNCKKAWDQAKKEQLCSASVAYRQCLDKILLENLCPKGPEYPQELNDADASCINKEPEPESSNGQPGEPVFTSWTTFNDCQYKSGDCGLGTQRRTRQVVPYSDKRKVRKVAKYEVEESRVCFKKCPGMKAQDCPCSCVCDESSPVCGAIGPGKAKTYKSECQLILEACPTSYTAIKLYDGPCSKEDGASNRKMCAAGPRQKIMKYDKVKAGRRCVGEPVMIGTCQNMLCEGTSCNCCRPLEFDYIQVDVNCLSTDKKAKPMKSKHVYMSATKCGCTSLTPEK</sequence>
<dbReference type="InterPro" id="IPR000742">
    <property type="entry name" value="EGF"/>
</dbReference>
<dbReference type="PROSITE" id="PS00010">
    <property type="entry name" value="ASX_HYDROXYL"/>
    <property type="match status" value="1"/>
</dbReference>
<keyword evidence="2" id="KW-0732">Signal</keyword>
<evidence type="ECO:0000256" key="2">
    <source>
        <dbReference type="ARBA" id="ARBA00022729"/>
    </source>
</evidence>
<dbReference type="PROSITE" id="PS01187">
    <property type="entry name" value="EGF_CA"/>
    <property type="match status" value="1"/>
</dbReference>
<dbReference type="SMART" id="SM00181">
    <property type="entry name" value="EGF"/>
    <property type="match status" value="2"/>
</dbReference>
<dbReference type="SMART" id="SM00179">
    <property type="entry name" value="EGF_CA"/>
    <property type="match status" value="1"/>
</dbReference>
<feature type="domain" description="Kazal-like" evidence="5">
    <location>
        <begin position="296"/>
        <end position="353"/>
    </location>
</feature>
<organism evidence="6 7">
    <name type="scientific">Elysia marginata</name>
    <dbReference type="NCBI Taxonomy" id="1093978"/>
    <lineage>
        <taxon>Eukaryota</taxon>
        <taxon>Metazoa</taxon>
        <taxon>Spiralia</taxon>
        <taxon>Lophotrochozoa</taxon>
        <taxon>Mollusca</taxon>
        <taxon>Gastropoda</taxon>
        <taxon>Heterobranchia</taxon>
        <taxon>Euthyneura</taxon>
        <taxon>Panpulmonata</taxon>
        <taxon>Sacoglossa</taxon>
        <taxon>Placobranchoidea</taxon>
        <taxon>Plakobranchidae</taxon>
        <taxon>Elysia</taxon>
    </lineage>
</organism>
<evidence type="ECO:0000313" key="7">
    <source>
        <dbReference type="Proteomes" id="UP000762676"/>
    </source>
</evidence>
<accession>A0AAV4F5W4</accession>
<dbReference type="InterPro" id="IPR018097">
    <property type="entry name" value="EGF_Ca-bd_CS"/>
</dbReference>
<reference evidence="6 7" key="1">
    <citation type="journal article" date="2021" name="Elife">
        <title>Chloroplast acquisition without the gene transfer in kleptoplastic sea slugs, Plakobranchus ocellatus.</title>
        <authorList>
            <person name="Maeda T."/>
            <person name="Takahashi S."/>
            <person name="Yoshida T."/>
            <person name="Shimamura S."/>
            <person name="Takaki Y."/>
            <person name="Nagai Y."/>
            <person name="Toyoda A."/>
            <person name="Suzuki Y."/>
            <person name="Arimoto A."/>
            <person name="Ishii H."/>
            <person name="Satoh N."/>
            <person name="Nishiyama T."/>
            <person name="Hasebe M."/>
            <person name="Maruyama T."/>
            <person name="Minagawa J."/>
            <person name="Obokata J."/>
            <person name="Shigenobu S."/>
        </authorList>
    </citation>
    <scope>NUCLEOTIDE SEQUENCE [LARGE SCALE GENOMIC DNA]</scope>
</reference>
<keyword evidence="4" id="KW-1015">Disulfide bond</keyword>
<evidence type="ECO:0000256" key="1">
    <source>
        <dbReference type="ARBA" id="ARBA00022536"/>
    </source>
</evidence>
<dbReference type="Proteomes" id="UP000762676">
    <property type="component" value="Unassembled WGS sequence"/>
</dbReference>
<dbReference type="SUPFAM" id="SSF100895">
    <property type="entry name" value="Kazal-type serine protease inhibitors"/>
    <property type="match status" value="1"/>
</dbReference>
<keyword evidence="7" id="KW-1185">Reference proteome</keyword>
<dbReference type="AlphaFoldDB" id="A0AAV4F5W4"/>
<gene>
    <name evidence="6" type="ORF">ElyMa_000282200</name>
</gene>
<dbReference type="InterPro" id="IPR036058">
    <property type="entry name" value="Kazal_dom_sf"/>
</dbReference>
<dbReference type="InterPro" id="IPR002350">
    <property type="entry name" value="Kazal_dom"/>
</dbReference>
<proteinExistence type="predicted"/>
<protein>
    <submittedName>
        <fullName evidence="6">Fibrillin-1</fullName>
    </submittedName>
</protein>
<dbReference type="PROSITE" id="PS01186">
    <property type="entry name" value="EGF_2"/>
    <property type="match status" value="1"/>
</dbReference>
<dbReference type="SUPFAM" id="SSF57196">
    <property type="entry name" value="EGF/Laminin"/>
    <property type="match status" value="1"/>
</dbReference>
<dbReference type="Pfam" id="PF07645">
    <property type="entry name" value="EGF_CA"/>
    <property type="match status" value="1"/>
</dbReference>
<dbReference type="SUPFAM" id="SSF57184">
    <property type="entry name" value="Growth factor receptor domain"/>
    <property type="match status" value="1"/>
</dbReference>
<keyword evidence="3" id="KW-0677">Repeat</keyword>
<dbReference type="InterPro" id="IPR049883">
    <property type="entry name" value="NOTCH1_EGF-like"/>
</dbReference>
<dbReference type="Gene3D" id="3.30.60.30">
    <property type="match status" value="1"/>
</dbReference>
<evidence type="ECO:0000313" key="6">
    <source>
        <dbReference type="EMBL" id="GFR68612.1"/>
    </source>
</evidence>
<comment type="caution">
    <text evidence="6">The sequence shown here is derived from an EMBL/GenBank/DDBJ whole genome shotgun (WGS) entry which is preliminary data.</text>
</comment>
<dbReference type="GO" id="GO:0005509">
    <property type="term" value="F:calcium ion binding"/>
    <property type="evidence" value="ECO:0007669"/>
    <property type="project" value="InterPro"/>
</dbReference>
<dbReference type="InterPro" id="IPR001881">
    <property type="entry name" value="EGF-like_Ca-bd_dom"/>
</dbReference>
<evidence type="ECO:0000256" key="3">
    <source>
        <dbReference type="ARBA" id="ARBA00022737"/>
    </source>
</evidence>
<dbReference type="EMBL" id="BMAT01000567">
    <property type="protein sequence ID" value="GFR68612.1"/>
    <property type="molecule type" value="Genomic_DNA"/>
</dbReference>
<dbReference type="FunFam" id="2.10.25.10:FF:000038">
    <property type="entry name" value="Fibrillin 2"/>
    <property type="match status" value="1"/>
</dbReference>
<dbReference type="Gene3D" id="2.90.20.10">
    <property type="entry name" value="Plasmodium vivax P25 domain"/>
    <property type="match status" value="1"/>
</dbReference>
<evidence type="ECO:0000259" key="5">
    <source>
        <dbReference type="PROSITE" id="PS51465"/>
    </source>
</evidence>
<keyword evidence="1" id="KW-0245">EGF-like domain</keyword>
<dbReference type="InterPro" id="IPR000152">
    <property type="entry name" value="EGF-type_Asp/Asn_hydroxyl_site"/>
</dbReference>
<evidence type="ECO:0000256" key="4">
    <source>
        <dbReference type="ARBA" id="ARBA00023157"/>
    </source>
</evidence>
<dbReference type="InterPro" id="IPR009030">
    <property type="entry name" value="Growth_fac_rcpt_cys_sf"/>
</dbReference>
<name>A0AAV4F5W4_9GAST</name>
<dbReference type="PROSITE" id="PS51465">
    <property type="entry name" value="KAZAL_2"/>
    <property type="match status" value="1"/>
</dbReference>